<organism evidence="1 2">
    <name type="scientific">Cuscuta epithymum</name>
    <dbReference type="NCBI Taxonomy" id="186058"/>
    <lineage>
        <taxon>Eukaryota</taxon>
        <taxon>Viridiplantae</taxon>
        <taxon>Streptophyta</taxon>
        <taxon>Embryophyta</taxon>
        <taxon>Tracheophyta</taxon>
        <taxon>Spermatophyta</taxon>
        <taxon>Magnoliopsida</taxon>
        <taxon>eudicotyledons</taxon>
        <taxon>Gunneridae</taxon>
        <taxon>Pentapetalae</taxon>
        <taxon>asterids</taxon>
        <taxon>lamiids</taxon>
        <taxon>Solanales</taxon>
        <taxon>Convolvulaceae</taxon>
        <taxon>Cuscuteae</taxon>
        <taxon>Cuscuta</taxon>
        <taxon>Cuscuta subgen. Cuscuta</taxon>
    </lineage>
</organism>
<dbReference type="EMBL" id="CAMAPF010000150">
    <property type="protein sequence ID" value="CAH9109135.1"/>
    <property type="molecule type" value="Genomic_DNA"/>
</dbReference>
<dbReference type="AlphaFoldDB" id="A0AAV0DSW3"/>
<comment type="caution">
    <text evidence="1">The sequence shown here is derived from an EMBL/GenBank/DDBJ whole genome shotgun (WGS) entry which is preliminary data.</text>
</comment>
<name>A0AAV0DSW3_9ASTE</name>
<accession>A0AAV0DSW3</accession>
<dbReference type="Proteomes" id="UP001152523">
    <property type="component" value="Unassembled WGS sequence"/>
</dbReference>
<proteinExistence type="predicted"/>
<evidence type="ECO:0000313" key="2">
    <source>
        <dbReference type="Proteomes" id="UP001152523"/>
    </source>
</evidence>
<reference evidence="1" key="1">
    <citation type="submission" date="2022-07" db="EMBL/GenBank/DDBJ databases">
        <authorList>
            <person name="Macas J."/>
            <person name="Novak P."/>
            <person name="Neumann P."/>
        </authorList>
    </citation>
    <scope>NUCLEOTIDE SEQUENCE</scope>
</reference>
<sequence length="131" mass="15090">MVALEPLVFIYRPQLLLPALISSRFVSRFDSDRSYSIDFRQCHHQQSTSEIIAEFIKYRYVDASRKSYACNNIVVDMNRDYGVTLNKLKKTPTHRDNLFIFCLTSACGNYSCSKNSFSTCTLNLGTVFNTF</sequence>
<keyword evidence="2" id="KW-1185">Reference proteome</keyword>
<evidence type="ECO:0000313" key="1">
    <source>
        <dbReference type="EMBL" id="CAH9109135.1"/>
    </source>
</evidence>
<gene>
    <name evidence="1" type="ORF">CEPIT_LOCUS18596</name>
</gene>
<protein>
    <submittedName>
        <fullName evidence="1">Uncharacterized protein</fullName>
    </submittedName>
</protein>